<name>A0A9Q5ZCZ9_NOSLI</name>
<dbReference type="RefSeq" id="WP_099072684.1">
    <property type="nucleotide sequence ID" value="NZ_LAHD01000027.1"/>
</dbReference>
<dbReference type="Pfam" id="PF10025">
    <property type="entry name" value="DUF2267"/>
    <property type="match status" value="1"/>
</dbReference>
<sequence>MQHDEFIGQVQNRARLSSRGDAELATRATLETLAERLAGDEPFNAAAQLPRGIAEYMRHEYAGAGERFSINEFFERVSQRESVQLPDAVHHARVVIEVLSEAISTGEIDDIRSQLPSEFDPLFEAGSKGRMRINT</sequence>
<accession>A0A9Q5ZCZ9</accession>
<comment type="caution">
    <text evidence="1">The sequence shown here is derived from an EMBL/GenBank/DDBJ whole genome shotgun (WGS) entry which is preliminary data.</text>
</comment>
<dbReference type="Proteomes" id="UP000222310">
    <property type="component" value="Unassembled WGS sequence"/>
</dbReference>
<dbReference type="InterPro" id="IPR038282">
    <property type="entry name" value="DUF2267_sf"/>
</dbReference>
<gene>
    <name evidence="1" type="ORF">VF08_11810</name>
</gene>
<evidence type="ECO:0000313" key="1">
    <source>
        <dbReference type="EMBL" id="PHK04286.1"/>
    </source>
</evidence>
<dbReference type="Gene3D" id="1.10.490.110">
    <property type="entry name" value="Uncharacterized conserved protein DUF2267"/>
    <property type="match status" value="1"/>
</dbReference>
<reference evidence="1 2" key="1">
    <citation type="submission" date="2015-02" db="EMBL/GenBank/DDBJ databases">
        <title>Nostoc linckia genome annotation.</title>
        <authorList>
            <person name="Zhou Z."/>
        </authorList>
    </citation>
    <scope>NUCLEOTIDE SEQUENCE [LARGE SCALE GENOMIC DNA]</scope>
    <source>
        <strain evidence="2">z8</strain>
    </source>
</reference>
<protein>
    <recommendedName>
        <fullName evidence="3">DUF2267 domain-containing protein</fullName>
    </recommendedName>
</protein>
<dbReference type="InterPro" id="IPR018727">
    <property type="entry name" value="DUF2267"/>
</dbReference>
<evidence type="ECO:0008006" key="3">
    <source>
        <dbReference type="Google" id="ProtNLM"/>
    </source>
</evidence>
<proteinExistence type="predicted"/>
<dbReference type="GeneID" id="57096995"/>
<dbReference type="EMBL" id="LAHD01000027">
    <property type="protein sequence ID" value="PHK04286.1"/>
    <property type="molecule type" value="Genomic_DNA"/>
</dbReference>
<dbReference type="AlphaFoldDB" id="A0A9Q5ZCZ9"/>
<organism evidence="1 2">
    <name type="scientific">Nostoc linckia z8</name>
    <dbReference type="NCBI Taxonomy" id="1628746"/>
    <lineage>
        <taxon>Bacteria</taxon>
        <taxon>Bacillati</taxon>
        <taxon>Cyanobacteriota</taxon>
        <taxon>Cyanophyceae</taxon>
        <taxon>Nostocales</taxon>
        <taxon>Nostocaceae</taxon>
        <taxon>Nostoc</taxon>
    </lineage>
</organism>
<evidence type="ECO:0000313" key="2">
    <source>
        <dbReference type="Proteomes" id="UP000222310"/>
    </source>
</evidence>